<reference evidence="3" key="1">
    <citation type="submission" date="2023-10" db="EMBL/GenBank/DDBJ databases">
        <authorList>
            <person name="Robby Concha-Eloko"/>
            <person name="Pilar Barberan- Martinez"/>
            <person name="Rafael Sanjuan"/>
            <person name="Pilar Domingo-Calap"/>
        </authorList>
    </citation>
    <scope>NUCLEOTIDE SEQUENCE</scope>
</reference>
<evidence type="ECO:0000313" key="3">
    <source>
        <dbReference type="EMBL" id="CAK1344596.1"/>
    </source>
</evidence>
<feature type="compositionally biased region" description="Low complexity" evidence="2">
    <location>
        <begin position="165"/>
        <end position="185"/>
    </location>
</feature>
<sequence length="197" mass="20596">MCWMVAIPMAIAAAGSLMGSSQQNKAIAAQNDAMRRQSLEMVKQMNFQNADDRLKAQSALEDASNELTARNMQSVQAMGTLRAAIGESMLGGASMDRVSRVTEGQYIREANSVTDSYKRDYASIFAGQVGRTESTKGQIDENNRGEAKMKSGLSTVLEAGMAAGGSWASSSASGGLLSKSGGSKAPINAAVGTKTGR</sequence>
<comment type="similarity">
    <text evidence="1">Belongs to the T7virus internal virion protein gp14 family.</text>
</comment>
<keyword evidence="1" id="KW-1033">Host cell outer membrane</keyword>
<dbReference type="EMBL" id="OY757061">
    <property type="protein sequence ID" value="CAK1344596.1"/>
    <property type="molecule type" value="Genomic_DNA"/>
</dbReference>
<protein>
    <recommendedName>
        <fullName evidence="1">Internal virion protein gp14</fullName>
    </recommendedName>
</protein>
<evidence type="ECO:0000256" key="2">
    <source>
        <dbReference type="SAM" id="MobiDB-lite"/>
    </source>
</evidence>
<gene>
    <name evidence="3" type="ORF">K10PH82C1_LOCUS47</name>
</gene>
<dbReference type="InterPro" id="IPR038996">
    <property type="entry name" value="Gp14"/>
</dbReference>
<keyword evidence="1" id="KW-1244">Viral short tail ejection system</keyword>
<feature type="region of interest" description="Disordered" evidence="2">
    <location>
        <begin position="165"/>
        <end position="197"/>
    </location>
</feature>
<keyword evidence="1" id="KW-0946">Virion</keyword>
<dbReference type="GO" id="GO:0044423">
    <property type="term" value="C:virion component"/>
    <property type="evidence" value="ECO:0007669"/>
    <property type="project" value="UniProtKB-UniRule"/>
</dbReference>
<dbReference type="GO" id="GO:0020002">
    <property type="term" value="C:host cell plasma membrane"/>
    <property type="evidence" value="ECO:0007669"/>
    <property type="project" value="UniProtKB-SubCell"/>
</dbReference>
<evidence type="ECO:0000256" key="1">
    <source>
        <dbReference type="HAMAP-Rule" id="MF_04118"/>
    </source>
</evidence>
<accession>A0AAD2GQ14</accession>
<evidence type="ECO:0000313" key="4">
    <source>
        <dbReference type="Proteomes" id="UP001296230"/>
    </source>
</evidence>
<dbReference type="HAMAP" id="MF_04118">
    <property type="entry name" value="GP14_T7"/>
    <property type="match status" value="1"/>
</dbReference>
<comment type="function">
    <text evidence="1">Component of the cylindrical core that assembles on the inner surface of the capsid during capsid formation and plays a role in viral DNA ejection into the host cell. The inner core is composed of stacked rings of gp14, gp15 and gp16 proteins. Following binding to the host cell surface, the internal core is disassembled and gp14 is ejected along with gp15 and gp16 into the infected cell. May form a simple channel spanning the outer membrane.</text>
</comment>
<dbReference type="GO" id="GO:0099002">
    <property type="term" value="P:symbiont genome ejection through host cell envelope, short tail mechanism"/>
    <property type="evidence" value="ECO:0007669"/>
    <property type="project" value="UniProtKB-UniRule"/>
</dbReference>
<keyword evidence="1" id="KW-0472">Membrane</keyword>
<organism evidence="3 4">
    <name type="scientific">Klebsiella phage vB_Kpn_K10PH82C1</name>
    <dbReference type="NCBI Taxonomy" id="3071631"/>
    <lineage>
        <taxon>Viruses</taxon>
        <taxon>Duplodnaviria</taxon>
        <taxon>Heunggongvirae</taxon>
        <taxon>Uroviricota</taxon>
        <taxon>Caudoviricetes</taxon>
        <taxon>Autographivirales</taxon>
        <taxon>Autotranscriptaviridae</taxon>
        <taxon>Studiervirinae</taxon>
        <taxon>Benllochvirus</taxon>
        <taxon>Benllochvirus K10PH82C1</taxon>
    </lineage>
</organism>
<comment type="subunit">
    <text evidence="1">Interacts with the portal protein. Interacts with gp15.</text>
</comment>
<name>A0AAD2GQ14_9CAUD</name>
<keyword evidence="4" id="KW-1185">Reference proteome</keyword>
<dbReference type="Proteomes" id="UP001296230">
    <property type="component" value="Chromosome"/>
</dbReference>
<proteinExistence type="inferred from homology"/>
<keyword evidence="1" id="KW-1171">Viral genome ejection through host cell envelope</keyword>
<dbReference type="Pfam" id="PF24072">
    <property type="entry name" value="T7_gp14"/>
    <property type="match status" value="1"/>
</dbReference>
<keyword evidence="1" id="KW-1043">Host membrane</keyword>
<keyword evidence="1" id="KW-1162">Viral penetration into host cytoplasm</keyword>
<comment type="subcellular location">
    <subcellularLocation>
        <location evidence="1">Virion</location>
    </subcellularLocation>
    <subcellularLocation>
        <location evidence="1">Host cell outer membrane</location>
    </subcellularLocation>
</comment>
<keyword evidence="1" id="KW-1160">Virus entry into host cell</keyword>